<feature type="region of interest" description="Disordered" evidence="8">
    <location>
        <begin position="1613"/>
        <end position="1759"/>
    </location>
</feature>
<dbReference type="OrthoDB" id="18896at2759"/>
<keyword evidence="12" id="KW-1185">Reference proteome</keyword>
<dbReference type="GO" id="GO:0031267">
    <property type="term" value="F:small GTPase binding"/>
    <property type="evidence" value="ECO:0007669"/>
    <property type="project" value="TreeGrafter"/>
</dbReference>
<evidence type="ECO:0000259" key="10">
    <source>
        <dbReference type="PROSITE" id="PS51650"/>
    </source>
</evidence>
<feature type="domain" description="DOCKER" evidence="11">
    <location>
        <begin position="1194"/>
        <end position="1602"/>
    </location>
</feature>
<feature type="domain" description="SH3" evidence="9">
    <location>
        <begin position="8"/>
        <end position="69"/>
    </location>
</feature>
<dbReference type="FunFam" id="1.20.1270.350:FF:000001">
    <property type="entry name" value="dedicator of cytokinesis protein 4"/>
    <property type="match status" value="1"/>
</dbReference>
<dbReference type="Pfam" id="PF14429">
    <property type="entry name" value="DOCK-C2"/>
    <property type="match status" value="1"/>
</dbReference>
<accession>A0A6P8H1P1</accession>
<name>A0A6P8H1P1_ACTTE</name>
<dbReference type="FunFam" id="1.25.40.410:FF:000003">
    <property type="entry name" value="Dedicator of cytokinesis protein 4"/>
    <property type="match status" value="1"/>
</dbReference>
<dbReference type="Pfam" id="PF23554">
    <property type="entry name" value="TPR_DOCK"/>
    <property type="match status" value="1"/>
</dbReference>
<evidence type="ECO:0000259" key="11">
    <source>
        <dbReference type="PROSITE" id="PS51651"/>
    </source>
</evidence>
<dbReference type="Pfam" id="PF20422">
    <property type="entry name" value="DHR-2_Lobe_B"/>
    <property type="match status" value="1"/>
</dbReference>
<dbReference type="FunCoup" id="A0A6P8H1P1">
    <property type="interactions" value="2047"/>
</dbReference>
<keyword evidence="4" id="KW-0597">Phosphoprotein</keyword>
<dbReference type="Pfam" id="PF06920">
    <property type="entry name" value="DHR-2_Lobe_A"/>
    <property type="match status" value="1"/>
</dbReference>
<feature type="compositionally biased region" description="Polar residues" evidence="8">
    <location>
        <begin position="1716"/>
        <end position="1725"/>
    </location>
</feature>
<dbReference type="InterPro" id="IPR026791">
    <property type="entry name" value="DOCK"/>
</dbReference>
<dbReference type="RefSeq" id="XP_031549558.1">
    <property type="nucleotide sequence ID" value="XM_031693698.1"/>
</dbReference>
<keyword evidence="3" id="KW-0963">Cytoplasm</keyword>
<dbReference type="GO" id="GO:0005886">
    <property type="term" value="C:plasma membrane"/>
    <property type="evidence" value="ECO:0007669"/>
    <property type="project" value="TreeGrafter"/>
</dbReference>
<dbReference type="InterPro" id="IPR016024">
    <property type="entry name" value="ARM-type_fold"/>
</dbReference>
<evidence type="ECO:0000256" key="2">
    <source>
        <dbReference type="ARBA" id="ARBA00022443"/>
    </source>
</evidence>
<dbReference type="SUPFAM" id="SSF50044">
    <property type="entry name" value="SH3-domain"/>
    <property type="match status" value="1"/>
</dbReference>
<comment type="similarity">
    <text evidence="7">Belongs to the DOCK family.</text>
</comment>
<evidence type="ECO:0000256" key="1">
    <source>
        <dbReference type="ARBA" id="ARBA00004496"/>
    </source>
</evidence>
<keyword evidence="2 6" id="KW-0728">SH3 domain</keyword>
<dbReference type="FunFam" id="1.20.58.740:FF:000004">
    <property type="entry name" value="Dedicator of cytokinesis protein 1"/>
    <property type="match status" value="1"/>
</dbReference>
<dbReference type="PROSITE" id="PS50002">
    <property type="entry name" value="SH3"/>
    <property type="match status" value="1"/>
</dbReference>
<evidence type="ECO:0000256" key="4">
    <source>
        <dbReference type="ARBA" id="ARBA00022553"/>
    </source>
</evidence>
<dbReference type="InParanoid" id="A0A6P8H1P1"/>
<evidence type="ECO:0000256" key="6">
    <source>
        <dbReference type="PROSITE-ProRule" id="PRU00192"/>
    </source>
</evidence>
<dbReference type="PROSITE" id="PS51650">
    <property type="entry name" value="C2_DOCK"/>
    <property type="match status" value="1"/>
</dbReference>
<dbReference type="InterPro" id="IPR046773">
    <property type="entry name" value="DOCKER_Lobe_C"/>
</dbReference>
<feature type="domain" description="C2 DOCK-type" evidence="10">
    <location>
        <begin position="417"/>
        <end position="596"/>
    </location>
</feature>
<comment type="subcellular location">
    <subcellularLocation>
        <location evidence="1">Cytoplasm</location>
    </subcellularLocation>
</comment>
<gene>
    <name evidence="13" type="primary">LOC116287091</name>
</gene>
<dbReference type="InterPro" id="IPR001452">
    <property type="entry name" value="SH3_domain"/>
</dbReference>
<dbReference type="InterPro" id="IPR027007">
    <property type="entry name" value="C2_DOCK-type_domain"/>
</dbReference>
<dbReference type="InterPro" id="IPR056372">
    <property type="entry name" value="TPR_DOCK"/>
</dbReference>
<dbReference type="PANTHER" id="PTHR45653:SF10">
    <property type="entry name" value="MYOBLAST CITY, ISOFORM B"/>
    <property type="match status" value="1"/>
</dbReference>
<dbReference type="Gene3D" id="1.25.40.410">
    <property type="match status" value="1"/>
</dbReference>
<dbReference type="InterPro" id="IPR032376">
    <property type="entry name" value="DOCK_N"/>
</dbReference>
<dbReference type="InterPro" id="IPR042455">
    <property type="entry name" value="DOCK_N_sub1"/>
</dbReference>
<dbReference type="GO" id="GO:0007264">
    <property type="term" value="P:small GTPase-mediated signal transduction"/>
    <property type="evidence" value="ECO:0007669"/>
    <property type="project" value="InterPro"/>
</dbReference>
<organism evidence="12 13">
    <name type="scientific">Actinia tenebrosa</name>
    <name type="common">Australian red waratah sea anemone</name>
    <dbReference type="NCBI Taxonomy" id="6105"/>
    <lineage>
        <taxon>Eukaryota</taxon>
        <taxon>Metazoa</taxon>
        <taxon>Cnidaria</taxon>
        <taxon>Anthozoa</taxon>
        <taxon>Hexacorallia</taxon>
        <taxon>Actiniaria</taxon>
        <taxon>Actiniidae</taxon>
        <taxon>Actinia</taxon>
    </lineage>
</organism>
<dbReference type="Pfam" id="PF20421">
    <property type="entry name" value="DHR-2_Lobe_C"/>
    <property type="match status" value="1"/>
</dbReference>
<dbReference type="Gene3D" id="2.30.30.40">
    <property type="entry name" value="SH3 Domains"/>
    <property type="match status" value="1"/>
</dbReference>
<evidence type="ECO:0000313" key="13">
    <source>
        <dbReference type="RefSeq" id="XP_031549558.1"/>
    </source>
</evidence>
<dbReference type="InterPro" id="IPR035892">
    <property type="entry name" value="C2_domain_sf"/>
</dbReference>
<evidence type="ECO:0000256" key="3">
    <source>
        <dbReference type="ARBA" id="ARBA00022490"/>
    </source>
</evidence>
<dbReference type="Gene3D" id="1.20.58.740">
    <property type="match status" value="1"/>
</dbReference>
<keyword evidence="5" id="KW-0344">Guanine-nucleotide releasing factor</keyword>
<evidence type="ECO:0000256" key="5">
    <source>
        <dbReference type="ARBA" id="ARBA00022658"/>
    </source>
</evidence>
<evidence type="ECO:0000259" key="9">
    <source>
        <dbReference type="PROSITE" id="PS50002"/>
    </source>
</evidence>
<dbReference type="KEGG" id="aten:116287091"/>
<dbReference type="Proteomes" id="UP000515163">
    <property type="component" value="Unplaced"/>
</dbReference>
<dbReference type="SMART" id="SM00326">
    <property type="entry name" value="SH3"/>
    <property type="match status" value="1"/>
</dbReference>
<dbReference type="FunFam" id="2.60.40.150:FF:000045">
    <property type="entry name" value="Dedicator of cytokinesis protein 4"/>
    <property type="match status" value="1"/>
</dbReference>
<protein>
    <submittedName>
        <fullName evidence="13">Dedicator of cytokinesis protein 1-like</fullName>
    </submittedName>
</protein>
<dbReference type="InterPro" id="IPR046769">
    <property type="entry name" value="DOCKER_Lobe_A"/>
</dbReference>
<dbReference type="InterPro" id="IPR043162">
    <property type="entry name" value="DOCK_C_lobe_C"/>
</dbReference>
<evidence type="ECO:0000313" key="12">
    <source>
        <dbReference type="Proteomes" id="UP000515163"/>
    </source>
</evidence>
<dbReference type="InterPro" id="IPR036028">
    <property type="entry name" value="SH3-like_dom_sf"/>
</dbReference>
<dbReference type="InterPro" id="IPR046770">
    <property type="entry name" value="DOCKER_Lobe_B"/>
</dbReference>
<dbReference type="Gene3D" id="1.20.1270.350">
    <property type="entry name" value="Dedicator of cytokinesis N-terminal subdomain"/>
    <property type="match status" value="1"/>
</dbReference>
<dbReference type="Gene3D" id="2.60.40.150">
    <property type="entry name" value="C2 domain"/>
    <property type="match status" value="1"/>
</dbReference>
<evidence type="ECO:0000256" key="7">
    <source>
        <dbReference type="PROSITE-ProRule" id="PRU00983"/>
    </source>
</evidence>
<evidence type="ECO:0000256" key="8">
    <source>
        <dbReference type="SAM" id="MobiDB-lite"/>
    </source>
</evidence>
<sequence>MTVWRKLNTPANGVVIYNFNHKGPHKLQLQLGETVQIHEENGGWYRGFSLRNKDALGIFPISYVKIKENKIENERDKEEENSIVEEVTSVLREWGYMWQGIYLKREDQLFTTVRELMMDLMEWRRQILSETLPGDQLKQLKQKVTSTVDYGNRIIGLDLVVRDDDGNVIDPDSTGVIELYRRHLSTSEKITQSVGLPGNEETKRRRETSISSTYSVYVNIKNVVCNINDDAQVFISLYDGVEGRFISEQYLVEWDKAGMPKDIDKLYNLTVLFTDLGIKDLKRDKMYLVCKIVRCGRMDLKEQDSKRLSHNIRRTFGIAVLYISDFLAGNVQYEDEKEHFLHLIPMPDQSFDAFVKKIISSPMPDVRGSGQGIWVSIKLLEGDAQQIQEEHPLLMNRHTAIARKQGFAEVIMPGEYRNDLYITIFNGEFERGHKSANKNIEVTMNVLSDDGNILENVISYGAGEQLISEYRSVIFYHNAKPEWNEPVKVVVPIEQFYTSHLRFTFKHRSSIEDKDKSQKIFAFAFLRLMNRDGTTLSDGCHELMVYKCDLKKVESSTYLKLASLKLEQTLMTPPAKGMAGSVAYATDKFSIKCLLCSTKLTQNLDLLGLLKWRVMPGKLKDILVTVMKVSGEEIVKFLTDTFDALFAILTENAKKYDKLVFDALVFTINLLADKKYHHFRPVLDAYIETRFGAIKVYGTLINVLKEYIECAGKKQGSDRNKLDQVLKAMKGMEYIFKFIVHSRLLYERAVSGKGKNEFQDDMRSLFQALVQLMENTKNETLLIQGAALKYFPASFADLLRVFDAKELGYYAREFIEKIPEKRLTSQKMDCIQNMIKSPLFENEDSRCVILPMVVSQLSKEMEKSEEIKICIDILSNILVTLMRRDVGLTHEDVLFLVTSLLRVVVKVVIRHQPVVGNYVACLTAMLQLMDEEHYRKYVNNFMSKEELRDFLVELFLLFGEFVSNNVYPRDWMVMTMVQNGVILNAIQHFSEALLTMFLRGDDFEVQLWNNFFHLSVAFITQESLQLENFSSAKKDKILEKYSDMRMIIGLKINSMWHHLGAHKTKFIPGLVGPFLEMTLLPQKDLRKATIPIFFDMIEVEYRTSGGFVNVETEMFRKLDVLVEGGKGDEEYKELFQKTLGDLFVSHPQLSSQGQLFVEGVTKLMERLLDYRTVVQGDDNIDNRMSCTVNVLNFYKNIRREEMFIRYVYKLCDLHLSVDNFTEAAYTLRLHADLLEWSDEQVFSGQGKYIAETQRQLKELLYKDIILYFDKGKSWEEAISMCKELAKQYEEQTFEYIKLSELLKQQAKFYDNIITQVRGEPEYFRVAFYGKGFPTFLKDKVFVYRGKEYQRLSDFGVKLQSQYPSAENLKYLSAPKDDVRNSNGQFLQINKVDPVPVARRKFIGKNVMEQITKFYDVNHVNTFQYSRKFHQGQKEKDNEFKTMWLERTVLYTSYKFPGILCWFEVTNSDMELISPIQYALETMISVNKELRSVIGQQKADVKLNINPLSMKLQGIVEAAVQGGTANYEKAFLIPQYLQQNPDHQGYVEQLKELLVEQIDILEEGIQLHSTRVSDNLRPLHDLIEKKYKDLKQHAEQWRNKTKVYVPVKRSARPLTIQRKSDENRTSFDNSFNGIPESPPPPIPIKNTPTVAAVDTPPPKPPRPYSKKLEEKPPLLPTKSTRKTSEQRSSGGSRSSGETEPPEINQSPALPPRRPTQKVRNNDQTPVEQAPSIAPRVPSPPTAVDSPPVPPKGKRGESTKM</sequence>
<dbReference type="GeneID" id="116287091"/>
<dbReference type="GO" id="GO:0005737">
    <property type="term" value="C:cytoplasm"/>
    <property type="evidence" value="ECO:0007669"/>
    <property type="project" value="UniProtKB-SubCell"/>
</dbReference>
<dbReference type="InterPro" id="IPR027357">
    <property type="entry name" value="DOCKER_dom"/>
</dbReference>
<feature type="compositionally biased region" description="Pro residues" evidence="8">
    <location>
        <begin position="1735"/>
        <end position="1749"/>
    </location>
</feature>
<dbReference type="SUPFAM" id="SSF48371">
    <property type="entry name" value="ARM repeat"/>
    <property type="match status" value="1"/>
</dbReference>
<dbReference type="CDD" id="cd11872">
    <property type="entry name" value="SH3_DOCK_AB"/>
    <property type="match status" value="1"/>
</dbReference>
<dbReference type="InterPro" id="IPR043161">
    <property type="entry name" value="DOCK_C_lobe_A"/>
</dbReference>
<proteinExistence type="inferred from homology"/>
<dbReference type="PROSITE" id="PS51651">
    <property type="entry name" value="DOCKER"/>
    <property type="match status" value="1"/>
</dbReference>
<dbReference type="PANTHER" id="PTHR45653">
    <property type="entry name" value="DEDICATOR OF CYTOKINESIS"/>
    <property type="match status" value="1"/>
</dbReference>
<dbReference type="Pfam" id="PF16172">
    <property type="entry name" value="DOCK_N"/>
    <property type="match status" value="1"/>
</dbReference>
<dbReference type="GO" id="GO:0005085">
    <property type="term" value="F:guanyl-nucleotide exchange factor activity"/>
    <property type="evidence" value="ECO:0007669"/>
    <property type="project" value="UniProtKB-KW"/>
</dbReference>
<reference evidence="13" key="1">
    <citation type="submission" date="2025-08" db="UniProtKB">
        <authorList>
            <consortium name="RefSeq"/>
        </authorList>
    </citation>
    <scope>IDENTIFICATION</scope>
    <source>
        <tissue evidence="13">Tentacle</tissue>
    </source>
</reference>